<dbReference type="PANTHER" id="PTHR34473">
    <property type="entry name" value="UPF0699 TRANSMEMBRANE PROTEIN YDBS"/>
    <property type="match status" value="1"/>
</dbReference>
<feature type="domain" description="YdbS-like PH" evidence="3">
    <location>
        <begin position="420"/>
        <end position="496"/>
    </location>
</feature>
<dbReference type="AlphaFoldDB" id="A0AA43XLT9"/>
<dbReference type="Proteomes" id="UP000449710">
    <property type="component" value="Unassembled WGS sequence"/>
</dbReference>
<dbReference type="EMBL" id="SUMG01000010">
    <property type="protein sequence ID" value="NBG88669.1"/>
    <property type="molecule type" value="Genomic_DNA"/>
</dbReference>
<organism evidence="4 5">
    <name type="scientific">Isachenkonia alkalipeptolytica</name>
    <dbReference type="NCBI Taxonomy" id="2565777"/>
    <lineage>
        <taxon>Bacteria</taxon>
        <taxon>Bacillati</taxon>
        <taxon>Bacillota</taxon>
        <taxon>Clostridia</taxon>
        <taxon>Eubacteriales</taxon>
        <taxon>Clostridiaceae</taxon>
        <taxon>Isachenkonia</taxon>
    </lineage>
</organism>
<evidence type="ECO:0000313" key="5">
    <source>
        <dbReference type="Proteomes" id="UP000449710"/>
    </source>
</evidence>
<dbReference type="InterPro" id="IPR014529">
    <property type="entry name" value="UCP026631"/>
</dbReference>
<feature type="transmembrane region" description="Helical" evidence="2">
    <location>
        <begin position="399"/>
        <end position="416"/>
    </location>
</feature>
<evidence type="ECO:0000256" key="2">
    <source>
        <dbReference type="SAM" id="Phobius"/>
    </source>
</evidence>
<dbReference type="InterPro" id="IPR005182">
    <property type="entry name" value="YdbS-like_PH"/>
</dbReference>
<feature type="transmembrane region" description="Helical" evidence="2">
    <location>
        <begin position="12"/>
        <end position="37"/>
    </location>
</feature>
<keyword evidence="5" id="KW-1185">Reference proteome</keyword>
<feature type="transmembrane region" description="Helical" evidence="2">
    <location>
        <begin position="246"/>
        <end position="268"/>
    </location>
</feature>
<evidence type="ECO:0000259" key="3">
    <source>
        <dbReference type="Pfam" id="PF03703"/>
    </source>
</evidence>
<dbReference type="PIRSF" id="PIRSF026631">
    <property type="entry name" value="UCP026631"/>
    <property type="match status" value="1"/>
</dbReference>
<dbReference type="PANTHER" id="PTHR34473:SF2">
    <property type="entry name" value="UPF0699 TRANSMEMBRANE PROTEIN YDBT"/>
    <property type="match status" value="1"/>
</dbReference>
<sequence length="514" mass="59400">MRMFKAERAHPIMIFTAFFKQLRGFLLPMIFAVSFQFRRGDGLFENRYSLYFVLGFLALSLIGGFLRWFFFTYDYQEGVLHIRSGIFVKKERYIQKERVQTVNYKANVFYRLLDLVTLQIETAGGFKEPEIDIEAIHRSKAGRLRDGLKQQNNTAEGGEGTFQRPETAPEAPETQNPEKTTETRNPEKTQAYTVGYRRLALAGITSGGVGVILSFIAVIFGQTMAFVPEDWINRFFAVFQRTGVTVILSLVFFAFLLAWLISLLRFIIAYGEFRIEKGQGEILIRRGLLEQKELSIKTHRIQGIRITEGLLRQPFGYASVQVEVAGGASQQDGFKTMIHPLIHRGELPAFLALTVPERVYHQQVKPLPPRALRRYLIRSFLPLLPFPVAFYFIPGNLIWIGMIIFPLSALFGYFRYKDGGYRIDDKQLTLRYRLFARTTVLLKRKQIQSLKMQTNFLQKLRRLTSVNATILSAMMRAEFTLKDLELEDALEIWQWYQTGKSTKPPKTVIKEEMQ</sequence>
<protein>
    <recommendedName>
        <fullName evidence="3">YdbS-like PH domain-containing protein</fullName>
    </recommendedName>
</protein>
<name>A0AA43XLT9_9CLOT</name>
<accession>A0AA43XLT9</accession>
<keyword evidence="2" id="KW-0472">Membrane</keyword>
<feature type="domain" description="YdbS-like PH" evidence="3">
    <location>
        <begin position="68"/>
        <end position="146"/>
    </location>
</feature>
<evidence type="ECO:0000313" key="4">
    <source>
        <dbReference type="EMBL" id="NBG88669.1"/>
    </source>
</evidence>
<feature type="transmembrane region" description="Helical" evidence="2">
    <location>
        <begin position="375"/>
        <end position="393"/>
    </location>
</feature>
<feature type="region of interest" description="Disordered" evidence="1">
    <location>
        <begin position="147"/>
        <end position="188"/>
    </location>
</feature>
<gene>
    <name evidence="4" type="ORF">ISALK_09160</name>
</gene>
<keyword evidence="2" id="KW-0812">Transmembrane</keyword>
<dbReference type="Pfam" id="PF03703">
    <property type="entry name" value="bPH_2"/>
    <property type="match status" value="3"/>
</dbReference>
<keyword evidence="2" id="KW-1133">Transmembrane helix</keyword>
<feature type="domain" description="YdbS-like PH" evidence="3">
    <location>
        <begin position="281"/>
        <end position="337"/>
    </location>
</feature>
<reference evidence="4 5" key="1">
    <citation type="submission" date="2019-04" db="EMBL/GenBank/DDBJ databases">
        <title>Isachenkonia alkalipeptolytica gen. nov. sp. nov. a new anaerobic, alkiliphilic organothrophic bacterium capable to reduce synthesized ferrihydrite isolated from a soda lake.</title>
        <authorList>
            <person name="Toshchakov S.V."/>
            <person name="Zavarzina D.G."/>
            <person name="Zhilina T.N."/>
            <person name="Kostrikina N.A."/>
            <person name="Kublanov I.V."/>
        </authorList>
    </citation>
    <scope>NUCLEOTIDE SEQUENCE [LARGE SCALE GENOMIC DNA]</scope>
    <source>
        <strain evidence="4 5">Z-1701</strain>
    </source>
</reference>
<feature type="transmembrane region" description="Helical" evidence="2">
    <location>
        <begin position="49"/>
        <end position="70"/>
    </location>
</feature>
<evidence type="ECO:0000256" key="1">
    <source>
        <dbReference type="SAM" id="MobiDB-lite"/>
    </source>
</evidence>
<feature type="transmembrane region" description="Helical" evidence="2">
    <location>
        <begin position="199"/>
        <end position="226"/>
    </location>
</feature>
<proteinExistence type="predicted"/>
<comment type="caution">
    <text evidence="4">The sequence shown here is derived from an EMBL/GenBank/DDBJ whole genome shotgun (WGS) entry which is preliminary data.</text>
</comment>